<gene>
    <name evidence="3" type="ORF">JBS370_LOCUS21250</name>
    <name evidence="2" type="ORF">ZHD862_LOCUS30650</name>
</gene>
<comment type="caution">
    <text evidence="2">The sequence shown here is derived from an EMBL/GenBank/DDBJ whole genome shotgun (WGS) entry which is preliminary data.</text>
</comment>
<dbReference type="EMBL" id="CAJNOT010002924">
    <property type="protein sequence ID" value="CAF1352721.1"/>
    <property type="molecule type" value="Genomic_DNA"/>
</dbReference>
<name>A0A815HIN2_9BILA</name>
<feature type="region of interest" description="Disordered" evidence="1">
    <location>
        <begin position="73"/>
        <end position="99"/>
    </location>
</feature>
<evidence type="ECO:0000256" key="1">
    <source>
        <dbReference type="SAM" id="MobiDB-lite"/>
    </source>
</evidence>
<evidence type="ECO:0000313" key="2">
    <source>
        <dbReference type="EMBL" id="CAF1352721.1"/>
    </source>
</evidence>
<evidence type="ECO:0000313" key="4">
    <source>
        <dbReference type="Proteomes" id="UP000663864"/>
    </source>
</evidence>
<feature type="compositionally biased region" description="Low complexity" evidence="1">
    <location>
        <begin position="86"/>
        <end position="96"/>
    </location>
</feature>
<accession>A0A815HIN2</accession>
<evidence type="ECO:0000313" key="3">
    <source>
        <dbReference type="EMBL" id="CAF3908177.1"/>
    </source>
</evidence>
<dbReference type="EMBL" id="CAJOBD010002788">
    <property type="protein sequence ID" value="CAF3908177.1"/>
    <property type="molecule type" value="Genomic_DNA"/>
</dbReference>
<feature type="compositionally biased region" description="Polar residues" evidence="1">
    <location>
        <begin position="73"/>
        <end position="82"/>
    </location>
</feature>
<dbReference type="AlphaFoldDB" id="A0A815HIN2"/>
<dbReference type="Proteomes" id="UP000663864">
    <property type="component" value="Unassembled WGS sequence"/>
</dbReference>
<dbReference type="Proteomes" id="UP000663836">
    <property type="component" value="Unassembled WGS sequence"/>
</dbReference>
<sequence>MDTPSISSSSSIASSVSSLIDDQVERLVNEHYKEILDKSQIIIPDRYYTRMIETGLIDSLIELIKETDKTEEQITSNQSNLKRQYEQNTEQNNDNNECIKRNKIEKQECVSTQTNDIDLEPIFVDHDYLENNNGELAPGYTYFTQTFYDEENSLMTSLFDKL</sequence>
<proteinExistence type="predicted"/>
<protein>
    <submittedName>
        <fullName evidence="2">Uncharacterized protein</fullName>
    </submittedName>
</protein>
<reference evidence="2" key="1">
    <citation type="submission" date="2021-02" db="EMBL/GenBank/DDBJ databases">
        <authorList>
            <person name="Nowell W R."/>
        </authorList>
    </citation>
    <scope>NUCLEOTIDE SEQUENCE</scope>
</reference>
<organism evidence="2 4">
    <name type="scientific">Rotaria sordida</name>
    <dbReference type="NCBI Taxonomy" id="392033"/>
    <lineage>
        <taxon>Eukaryota</taxon>
        <taxon>Metazoa</taxon>
        <taxon>Spiralia</taxon>
        <taxon>Gnathifera</taxon>
        <taxon>Rotifera</taxon>
        <taxon>Eurotatoria</taxon>
        <taxon>Bdelloidea</taxon>
        <taxon>Philodinida</taxon>
        <taxon>Philodinidae</taxon>
        <taxon>Rotaria</taxon>
    </lineage>
</organism>